<reference evidence="6" key="1">
    <citation type="submission" date="2025-08" db="UniProtKB">
        <authorList>
            <consortium name="Ensembl"/>
        </authorList>
    </citation>
    <scope>IDENTIFICATION</scope>
</reference>
<dbReference type="GeneTree" id="ENSGT00390000003156"/>
<comment type="subcellular location">
    <subcellularLocation>
        <location evidence="1">Nucleus</location>
    </subcellularLocation>
</comment>
<protein>
    <submittedName>
        <fullName evidence="6">Uncharacterized protein</fullName>
    </submittedName>
</protein>
<evidence type="ECO:0000256" key="5">
    <source>
        <dbReference type="ARBA" id="ARBA00023242"/>
    </source>
</evidence>
<sequence length="99" mass="11223">MICAYVHESVTEMLRTIIDNSVITRDGALWPPLDTLHWQEPEIVIGHEHTSSTTSKIGSLTDVSQPKGPEGLHIFYYLAQDLKCFVFSLTGLHFWIKPL</sequence>
<evidence type="ECO:0000256" key="4">
    <source>
        <dbReference type="ARBA" id="ARBA00022816"/>
    </source>
</evidence>
<name>A0A8C7A8G1_NEOVI</name>
<organism evidence="6 7">
    <name type="scientific">Neovison vison</name>
    <name type="common">American mink</name>
    <name type="synonym">Mustela vison</name>
    <dbReference type="NCBI Taxonomy" id="452646"/>
    <lineage>
        <taxon>Eukaryota</taxon>
        <taxon>Metazoa</taxon>
        <taxon>Chordata</taxon>
        <taxon>Craniata</taxon>
        <taxon>Vertebrata</taxon>
        <taxon>Euteleostomi</taxon>
        <taxon>Mammalia</taxon>
        <taxon>Eutheria</taxon>
        <taxon>Laurasiatheria</taxon>
        <taxon>Carnivora</taxon>
        <taxon>Caniformia</taxon>
        <taxon>Musteloidea</taxon>
        <taxon>Mustelidae</taxon>
        <taxon>Mustelinae</taxon>
        <taxon>Neogale</taxon>
    </lineage>
</organism>
<keyword evidence="4" id="KW-0509">mRNA transport</keyword>
<keyword evidence="4" id="KW-0813">Transport</keyword>
<accession>A0A8C7A8G1</accession>
<dbReference type="AlphaFoldDB" id="A0A8C7A8G1"/>
<evidence type="ECO:0000256" key="1">
    <source>
        <dbReference type="ARBA" id="ARBA00004123"/>
    </source>
</evidence>
<keyword evidence="5" id="KW-0539">Nucleus</keyword>
<dbReference type="PANTHER" id="PTHR12638:SF0">
    <property type="entry name" value="MAGO HOMOLOG, EXON JUNCTION COMPLEX SUBUNIT-RELATED"/>
    <property type="match status" value="1"/>
</dbReference>
<dbReference type="GO" id="GO:0051028">
    <property type="term" value="P:mRNA transport"/>
    <property type="evidence" value="ECO:0007669"/>
    <property type="project" value="UniProtKB-KW"/>
</dbReference>
<evidence type="ECO:0000256" key="2">
    <source>
        <dbReference type="ARBA" id="ARBA00009270"/>
    </source>
</evidence>
<dbReference type="GO" id="GO:0008380">
    <property type="term" value="P:RNA splicing"/>
    <property type="evidence" value="ECO:0007669"/>
    <property type="project" value="InterPro"/>
</dbReference>
<dbReference type="Proteomes" id="UP000694425">
    <property type="component" value="Unplaced"/>
</dbReference>
<dbReference type="InterPro" id="IPR036605">
    <property type="entry name" value="Mago_nashi_sf"/>
</dbReference>
<dbReference type="Ensembl" id="ENSNVIT00000001857.1">
    <property type="protein sequence ID" value="ENSNVIP00000001601.1"/>
    <property type="gene ID" value="ENSNVIG00000001305.1"/>
</dbReference>
<keyword evidence="3" id="KW-0507">mRNA processing</keyword>
<dbReference type="InterPro" id="IPR004023">
    <property type="entry name" value="Mago_nashi"/>
</dbReference>
<dbReference type="Gene3D" id="3.30.1560.10">
    <property type="entry name" value="Mago nashi"/>
    <property type="match status" value="1"/>
</dbReference>
<keyword evidence="3" id="KW-0508">mRNA splicing</keyword>
<comment type="similarity">
    <text evidence="2">Belongs to the mago nashi family.</text>
</comment>
<dbReference type="PANTHER" id="PTHR12638">
    <property type="entry name" value="PROTEIN MAGO NASHI HOMOLOG"/>
    <property type="match status" value="1"/>
</dbReference>
<evidence type="ECO:0000256" key="3">
    <source>
        <dbReference type="ARBA" id="ARBA00022728"/>
    </source>
</evidence>
<dbReference type="Pfam" id="PF02792">
    <property type="entry name" value="Mago_nashi"/>
    <property type="match status" value="1"/>
</dbReference>
<keyword evidence="3" id="KW-0747">Spliceosome</keyword>
<dbReference type="GO" id="GO:0071013">
    <property type="term" value="C:catalytic step 2 spliceosome"/>
    <property type="evidence" value="ECO:0007669"/>
    <property type="project" value="TreeGrafter"/>
</dbReference>
<keyword evidence="7" id="KW-1185">Reference proteome</keyword>
<proteinExistence type="inferred from homology"/>
<reference evidence="6" key="2">
    <citation type="submission" date="2025-09" db="UniProtKB">
        <authorList>
            <consortium name="Ensembl"/>
        </authorList>
    </citation>
    <scope>IDENTIFICATION</scope>
</reference>
<dbReference type="GO" id="GO:0035145">
    <property type="term" value="C:exon-exon junction complex"/>
    <property type="evidence" value="ECO:0007669"/>
    <property type="project" value="InterPro"/>
</dbReference>
<evidence type="ECO:0000313" key="6">
    <source>
        <dbReference type="Ensembl" id="ENSNVIP00000001601.1"/>
    </source>
</evidence>
<evidence type="ECO:0000313" key="7">
    <source>
        <dbReference type="Proteomes" id="UP000694425"/>
    </source>
</evidence>
<dbReference type="SUPFAM" id="SSF89817">
    <property type="entry name" value="Mago nashi protein"/>
    <property type="match status" value="1"/>
</dbReference>